<accession>A0A561UKP1</accession>
<dbReference type="RefSeq" id="WP_145906106.1">
    <property type="nucleotide sequence ID" value="NZ_BAAAMZ010000021.1"/>
</dbReference>
<sequence>MTGTPPLNPRTEDDIRTELDRPGPAHLTRNEIKALLAELDRLRAANSRQSAPSTNTERTPRAELYRALVTGGTFIRRPGLTHADQADAAIDAVEKAALAAVAARVAALPTANDGQLIAADRQQILDAITGP</sequence>
<dbReference type="EMBL" id="VIWT01000001">
    <property type="protein sequence ID" value="TWF99930.1"/>
    <property type="molecule type" value="Genomic_DNA"/>
</dbReference>
<feature type="compositionally biased region" description="Basic and acidic residues" evidence="1">
    <location>
        <begin position="10"/>
        <end position="29"/>
    </location>
</feature>
<evidence type="ECO:0000313" key="3">
    <source>
        <dbReference type="Proteomes" id="UP000317940"/>
    </source>
</evidence>
<name>A0A561UKP1_9ACTN</name>
<comment type="caution">
    <text evidence="2">The sequence shown here is derived from an EMBL/GenBank/DDBJ whole genome shotgun (WGS) entry which is preliminary data.</text>
</comment>
<feature type="region of interest" description="Disordered" evidence="1">
    <location>
        <begin position="1"/>
        <end position="29"/>
    </location>
</feature>
<reference evidence="2 3" key="1">
    <citation type="submission" date="2019-06" db="EMBL/GenBank/DDBJ databases">
        <title>Sequencing the genomes of 1000 actinobacteria strains.</title>
        <authorList>
            <person name="Klenk H.-P."/>
        </authorList>
    </citation>
    <scope>NUCLEOTIDE SEQUENCE [LARGE SCALE GENOMIC DNA]</scope>
    <source>
        <strain evidence="2 3">DSM 44826</strain>
    </source>
</reference>
<proteinExistence type="predicted"/>
<evidence type="ECO:0000313" key="2">
    <source>
        <dbReference type="EMBL" id="TWF99930.1"/>
    </source>
</evidence>
<organism evidence="2 3">
    <name type="scientific">Kitasatospora viridis</name>
    <dbReference type="NCBI Taxonomy" id="281105"/>
    <lineage>
        <taxon>Bacteria</taxon>
        <taxon>Bacillati</taxon>
        <taxon>Actinomycetota</taxon>
        <taxon>Actinomycetes</taxon>
        <taxon>Kitasatosporales</taxon>
        <taxon>Streptomycetaceae</taxon>
        <taxon>Kitasatospora</taxon>
    </lineage>
</organism>
<dbReference type="AlphaFoldDB" id="A0A561UKP1"/>
<keyword evidence="3" id="KW-1185">Reference proteome</keyword>
<protein>
    <submittedName>
        <fullName evidence="2">Uncharacterized protein</fullName>
    </submittedName>
</protein>
<dbReference type="Proteomes" id="UP000317940">
    <property type="component" value="Unassembled WGS sequence"/>
</dbReference>
<evidence type="ECO:0000256" key="1">
    <source>
        <dbReference type="SAM" id="MobiDB-lite"/>
    </source>
</evidence>
<gene>
    <name evidence="2" type="ORF">FHX73_113790</name>
</gene>